<evidence type="ECO:0008006" key="4">
    <source>
        <dbReference type="Google" id="ProtNLM"/>
    </source>
</evidence>
<accession>A0A0S2HXL2</accession>
<dbReference type="RefSeq" id="WP_057952227.1">
    <property type="nucleotide sequence ID" value="NZ_CP013118.1"/>
</dbReference>
<evidence type="ECO:0000256" key="1">
    <source>
        <dbReference type="SAM" id="Coils"/>
    </source>
</evidence>
<sequence length="303" mass="33995">MPKVFRLLIITTLSIITISACVQDKSKKIEKDLASESQKQAEQLKKDFNKAKQVFYSLPSPIETAMLIKRSGVDYTPELLNPTENQSSYVSTYKLAMNLGVYSANISYASIFEQSQVAIKYMAAAKKLAENLGILNAIDQQTIRRLENNINNRDSLMDIISETFMNSDGFLKENGRPETAALLIAGGWIEGLYLATQHAKLEPKNEEIIDRITDQKMSLQSLIQLLSTYKGSKDVDQALESLKRINSIYKNFKMVSSDIESITDESERKTVLTAKADVYHDKSHIKKLTSVVDSIRSGIVQPN</sequence>
<evidence type="ECO:0000313" key="2">
    <source>
        <dbReference type="EMBL" id="ALO14709.1"/>
    </source>
</evidence>
<feature type="coiled-coil region" evidence="1">
    <location>
        <begin position="27"/>
        <end position="54"/>
    </location>
</feature>
<dbReference type="PROSITE" id="PS51257">
    <property type="entry name" value="PROKAR_LIPOPROTEIN"/>
    <property type="match status" value="1"/>
</dbReference>
<dbReference type="STRING" id="1307839.L21SP5_01042"/>
<dbReference type="OrthoDB" id="1116284at2"/>
<dbReference type="EMBL" id="CP013118">
    <property type="protein sequence ID" value="ALO14709.1"/>
    <property type="molecule type" value="Genomic_DNA"/>
</dbReference>
<proteinExistence type="predicted"/>
<reference evidence="2 3" key="1">
    <citation type="submission" date="2015-11" db="EMBL/GenBank/DDBJ databases">
        <title>Description and complete genome sequence of a novel strain predominating in hypersaline microbial mats and representing a new family of the Bacteriodetes phylum.</title>
        <authorList>
            <person name="Spring S."/>
            <person name="Bunk B."/>
            <person name="Sproer C."/>
            <person name="Klenk H.-P."/>
        </authorList>
    </citation>
    <scope>NUCLEOTIDE SEQUENCE [LARGE SCALE GENOMIC DNA]</scope>
    <source>
        <strain evidence="2 3">L21-Spi-D4</strain>
    </source>
</reference>
<gene>
    <name evidence="2" type="ORF">L21SP5_01042</name>
</gene>
<keyword evidence="1" id="KW-0175">Coiled coil</keyword>
<dbReference type="Proteomes" id="UP000064893">
    <property type="component" value="Chromosome"/>
</dbReference>
<organism evidence="2 3">
    <name type="scientific">Salinivirga cyanobacteriivorans</name>
    <dbReference type="NCBI Taxonomy" id="1307839"/>
    <lineage>
        <taxon>Bacteria</taxon>
        <taxon>Pseudomonadati</taxon>
        <taxon>Bacteroidota</taxon>
        <taxon>Bacteroidia</taxon>
        <taxon>Bacteroidales</taxon>
        <taxon>Salinivirgaceae</taxon>
        <taxon>Salinivirga</taxon>
    </lineage>
</organism>
<evidence type="ECO:0000313" key="3">
    <source>
        <dbReference type="Proteomes" id="UP000064893"/>
    </source>
</evidence>
<dbReference type="AlphaFoldDB" id="A0A0S2HXL2"/>
<name>A0A0S2HXL2_9BACT</name>
<keyword evidence="3" id="KW-1185">Reference proteome</keyword>
<protein>
    <recommendedName>
        <fullName evidence="4">Lipoprotein</fullName>
    </recommendedName>
</protein>
<dbReference type="KEGG" id="blq:L21SP5_01042"/>